<reference evidence="1" key="2">
    <citation type="submission" date="2024-05" db="EMBL/GenBank/DDBJ databases">
        <title>Determining zoonotic pasteurella genome.</title>
        <authorList>
            <person name="Maeda T."/>
            <person name="Takahashi T."/>
            <person name="Yoshida H."/>
        </authorList>
    </citation>
    <scope>NUCLEOTIDE SEQUENCE</scope>
    <source>
        <strain evidence="1">PA42</strain>
    </source>
</reference>
<proteinExistence type="predicted"/>
<evidence type="ECO:0000313" key="4">
    <source>
        <dbReference type="Proteomes" id="UP001052140"/>
    </source>
</evidence>
<dbReference type="RefSeq" id="WP_115322608.1">
    <property type="nucleotide sequence ID" value="NZ_BPUX01000012.1"/>
</dbReference>
<dbReference type="Proteomes" id="UP000254704">
    <property type="component" value="Unassembled WGS sequence"/>
</dbReference>
<dbReference type="Pfam" id="PF06097">
    <property type="entry name" value="DUF945"/>
    <property type="match status" value="1"/>
</dbReference>
<dbReference type="GeneID" id="69686776"/>
<reference evidence="2 3" key="1">
    <citation type="submission" date="2018-06" db="EMBL/GenBank/DDBJ databases">
        <authorList>
            <consortium name="Pathogen Informatics"/>
            <person name="Doyle S."/>
        </authorList>
    </citation>
    <scope>NUCLEOTIDE SEQUENCE [LARGE SCALE GENOMIC DNA]</scope>
    <source>
        <strain evidence="2 3">NCTC11621</strain>
    </source>
</reference>
<evidence type="ECO:0000313" key="1">
    <source>
        <dbReference type="EMBL" id="GJH42661.1"/>
    </source>
</evidence>
<accession>A0A379ETJ9</accession>
<sequence>MKKSLVALGVIVALGAVWTGSAWYTGKSVEEKAQEHLTLINTQFAGLESAGGEIKFDNLSIERGIFSSNVTYDFIVKLPDTQVKVPFEGTLYHGPFPLDRVAKFDLVPTLLSSNDRIVKNEETQAWFDYAQGKNPFESQIKIGYDSTFSGQAKIAPVKFDLIDADLLWKGIELKFDKVTEGGIGKSQAIIEGLKLVVDNTDDSSKAIVEINNIKIDSELQRSEWEHIPAGRQSALIDSFRVSLTERDMRDFNLEYRNMSFDANTKIENTSVNYELVTKAPEMLVNGKTVGDLDAKFKLENLDGKAMNELLAILDKNPDYEPLPEEQIQALAKTILQNQPLLQVDPLKLTTDAGDLKANLIIEMASGNFDVLEQGKVLELFKQLALNIDLNKNALVKLVAMVEEANGVTKEEAMLAAEQMVNVMFEEAIQQGVLVDSEKSVNLGLLLENNALKLNGQAIPEEQILMAVVLFFLGLGY</sequence>
<dbReference type="InterPro" id="IPR010352">
    <property type="entry name" value="DUF945"/>
</dbReference>
<gene>
    <name evidence="2" type="primary">ydgA</name>
    <name evidence="2" type="ORF">NCTC11621_00710</name>
    <name evidence="1" type="ORF">PA42_08350</name>
</gene>
<keyword evidence="4" id="KW-1185">Reference proteome</keyword>
<evidence type="ECO:0000313" key="2">
    <source>
        <dbReference type="EMBL" id="SUC09690.1"/>
    </source>
</evidence>
<evidence type="ECO:0000313" key="3">
    <source>
        <dbReference type="Proteomes" id="UP000254704"/>
    </source>
</evidence>
<dbReference type="Proteomes" id="UP001052140">
    <property type="component" value="Unassembled WGS sequence"/>
</dbReference>
<dbReference type="AlphaFoldDB" id="A0A379ETJ9"/>
<organism evidence="2 3">
    <name type="scientific">Pasteurella canis</name>
    <dbReference type="NCBI Taxonomy" id="753"/>
    <lineage>
        <taxon>Bacteria</taxon>
        <taxon>Pseudomonadati</taxon>
        <taxon>Pseudomonadota</taxon>
        <taxon>Gammaproteobacteria</taxon>
        <taxon>Pasteurellales</taxon>
        <taxon>Pasteurellaceae</taxon>
        <taxon>Pasteurella</taxon>
    </lineage>
</organism>
<name>A0A379ETJ9_9PAST</name>
<protein>
    <submittedName>
        <fullName evidence="2">Putative GTP-binding protein</fullName>
    </submittedName>
</protein>
<dbReference type="EMBL" id="UGTV01000015">
    <property type="protein sequence ID" value="SUC09690.1"/>
    <property type="molecule type" value="Genomic_DNA"/>
</dbReference>
<dbReference type="EMBL" id="BPUX01000012">
    <property type="protein sequence ID" value="GJH42661.1"/>
    <property type="molecule type" value="Genomic_DNA"/>
</dbReference>